<keyword evidence="2" id="KW-0436">Ligase</keyword>
<dbReference type="GO" id="GO:0005524">
    <property type="term" value="F:ATP binding"/>
    <property type="evidence" value="ECO:0007669"/>
    <property type="project" value="UniProtKB-KW"/>
</dbReference>
<dbReference type="SUPFAM" id="SSF52374">
    <property type="entry name" value="Nucleotidylyl transferase"/>
    <property type="match status" value="1"/>
</dbReference>
<evidence type="ECO:0000256" key="2">
    <source>
        <dbReference type="ARBA" id="ARBA00022598"/>
    </source>
</evidence>
<organism evidence="8 9">
    <name type="scientific">Dentiscutata erythropus</name>
    <dbReference type="NCBI Taxonomy" id="1348616"/>
    <lineage>
        <taxon>Eukaryota</taxon>
        <taxon>Fungi</taxon>
        <taxon>Fungi incertae sedis</taxon>
        <taxon>Mucoromycota</taxon>
        <taxon>Glomeromycotina</taxon>
        <taxon>Glomeromycetes</taxon>
        <taxon>Diversisporales</taxon>
        <taxon>Gigasporaceae</taxon>
        <taxon>Dentiscutata</taxon>
    </lineage>
</organism>
<dbReference type="Proteomes" id="UP000789405">
    <property type="component" value="Unassembled WGS sequence"/>
</dbReference>
<dbReference type="PANTHER" id="PTHR43326">
    <property type="entry name" value="METHIONYL-TRNA SYNTHETASE"/>
    <property type="match status" value="1"/>
</dbReference>
<protein>
    <submittedName>
        <fullName evidence="8">20066_t:CDS:1</fullName>
    </submittedName>
</protein>
<evidence type="ECO:0000256" key="5">
    <source>
        <dbReference type="ARBA" id="ARBA00022917"/>
    </source>
</evidence>
<dbReference type="GO" id="GO:0006431">
    <property type="term" value="P:methionyl-tRNA aminoacylation"/>
    <property type="evidence" value="ECO:0007669"/>
    <property type="project" value="TreeGrafter"/>
</dbReference>
<dbReference type="InterPro" id="IPR015413">
    <property type="entry name" value="Methionyl/Leucyl_tRNA_Synth"/>
</dbReference>
<comment type="caution">
    <text evidence="8">The sequence shown here is derived from an EMBL/GenBank/DDBJ whole genome shotgun (WGS) entry which is preliminary data.</text>
</comment>
<evidence type="ECO:0000259" key="7">
    <source>
        <dbReference type="Pfam" id="PF09334"/>
    </source>
</evidence>
<evidence type="ECO:0000256" key="4">
    <source>
        <dbReference type="ARBA" id="ARBA00022840"/>
    </source>
</evidence>
<dbReference type="InterPro" id="IPR023457">
    <property type="entry name" value="Met-tRNA_synth_2"/>
</dbReference>
<evidence type="ECO:0000313" key="8">
    <source>
        <dbReference type="EMBL" id="CAG8826256.1"/>
    </source>
</evidence>
<evidence type="ECO:0000313" key="9">
    <source>
        <dbReference type="Proteomes" id="UP000789405"/>
    </source>
</evidence>
<keyword evidence="3" id="KW-0547">Nucleotide-binding</keyword>
<dbReference type="Gene3D" id="3.40.50.620">
    <property type="entry name" value="HUPs"/>
    <property type="match status" value="1"/>
</dbReference>
<dbReference type="EMBL" id="CAJVPY010067723">
    <property type="protein sequence ID" value="CAG8826256.1"/>
    <property type="molecule type" value="Genomic_DNA"/>
</dbReference>
<evidence type="ECO:0000256" key="3">
    <source>
        <dbReference type="ARBA" id="ARBA00022741"/>
    </source>
</evidence>
<evidence type="ECO:0000256" key="1">
    <source>
        <dbReference type="ARBA" id="ARBA00005594"/>
    </source>
</evidence>
<keyword evidence="6" id="KW-0030">Aminoacyl-tRNA synthetase</keyword>
<accession>A0A9N9PBT6</accession>
<reference evidence="8" key="1">
    <citation type="submission" date="2021-06" db="EMBL/GenBank/DDBJ databases">
        <authorList>
            <person name="Kallberg Y."/>
            <person name="Tangrot J."/>
            <person name="Rosling A."/>
        </authorList>
    </citation>
    <scope>NUCLEOTIDE SEQUENCE</scope>
    <source>
        <strain evidence="8">MA453B</strain>
    </source>
</reference>
<gene>
    <name evidence="8" type="ORF">DERYTH_LOCUS28049</name>
</gene>
<sequence length="91" mass="10613">TMNEYLVMAIAADCIKRYYEMRNKEVLLSVGTAEYGPRVQQAIAESGLSAKEFCERKMNEYKETLNNAKVTYTDFSRNTELRHEISVNHIW</sequence>
<feature type="domain" description="Methionyl/Leucyl tRNA synthetase" evidence="7">
    <location>
        <begin position="6"/>
        <end position="91"/>
    </location>
</feature>
<feature type="non-terminal residue" evidence="8">
    <location>
        <position position="1"/>
    </location>
</feature>
<keyword evidence="5" id="KW-0648">Protein biosynthesis</keyword>
<dbReference type="AlphaFoldDB" id="A0A9N9PBT6"/>
<evidence type="ECO:0000256" key="6">
    <source>
        <dbReference type="ARBA" id="ARBA00023146"/>
    </source>
</evidence>
<proteinExistence type="inferred from homology"/>
<keyword evidence="4" id="KW-0067">ATP-binding</keyword>
<dbReference type="InterPro" id="IPR014729">
    <property type="entry name" value="Rossmann-like_a/b/a_fold"/>
</dbReference>
<feature type="non-terminal residue" evidence="8">
    <location>
        <position position="91"/>
    </location>
</feature>
<keyword evidence="9" id="KW-1185">Reference proteome</keyword>
<dbReference type="Pfam" id="PF09334">
    <property type="entry name" value="tRNA-synt_1g"/>
    <property type="match status" value="1"/>
</dbReference>
<dbReference type="GO" id="GO:0004825">
    <property type="term" value="F:methionine-tRNA ligase activity"/>
    <property type="evidence" value="ECO:0007669"/>
    <property type="project" value="InterPro"/>
</dbReference>
<comment type="similarity">
    <text evidence="1">Belongs to the class-I aminoacyl-tRNA synthetase family.</text>
</comment>
<name>A0A9N9PBT6_9GLOM</name>
<dbReference type="PANTHER" id="PTHR43326:SF1">
    <property type="entry name" value="METHIONINE--TRNA LIGASE, MITOCHONDRIAL"/>
    <property type="match status" value="1"/>
</dbReference>
<dbReference type="OrthoDB" id="2334357at2759"/>